<dbReference type="AlphaFoldDB" id="A0A0E9VG36"/>
<dbReference type="EMBL" id="GBXM01027368">
    <property type="protein sequence ID" value="JAH81209.1"/>
    <property type="molecule type" value="Transcribed_RNA"/>
</dbReference>
<evidence type="ECO:0000313" key="1">
    <source>
        <dbReference type="EMBL" id="JAH76961.1"/>
    </source>
</evidence>
<name>A0A0E9VG36_ANGAN</name>
<proteinExistence type="predicted"/>
<reference evidence="1" key="1">
    <citation type="submission" date="2014-11" db="EMBL/GenBank/DDBJ databases">
        <authorList>
            <person name="Amaro Gonzalez C."/>
        </authorList>
    </citation>
    <scope>NUCLEOTIDE SEQUENCE</scope>
</reference>
<reference evidence="1" key="2">
    <citation type="journal article" date="2015" name="Fish Shellfish Immunol.">
        <title>Early steps in the European eel (Anguilla anguilla)-Vibrio vulnificus interaction in the gills: Role of the RtxA13 toxin.</title>
        <authorList>
            <person name="Callol A."/>
            <person name="Pajuelo D."/>
            <person name="Ebbesson L."/>
            <person name="Teles M."/>
            <person name="MacKenzie S."/>
            <person name="Amaro C."/>
        </authorList>
    </citation>
    <scope>NUCLEOTIDE SEQUENCE</scope>
</reference>
<dbReference type="EMBL" id="GBXM01031616">
    <property type="protein sequence ID" value="JAH76961.1"/>
    <property type="molecule type" value="Transcribed_RNA"/>
</dbReference>
<protein>
    <submittedName>
        <fullName evidence="1">Uncharacterized protein</fullName>
    </submittedName>
</protein>
<sequence>MLCDNNWGQLVHFSLICNLDCLLFSEARSGVAG</sequence>
<organism evidence="1">
    <name type="scientific">Anguilla anguilla</name>
    <name type="common">European freshwater eel</name>
    <name type="synonym">Muraena anguilla</name>
    <dbReference type="NCBI Taxonomy" id="7936"/>
    <lineage>
        <taxon>Eukaryota</taxon>
        <taxon>Metazoa</taxon>
        <taxon>Chordata</taxon>
        <taxon>Craniata</taxon>
        <taxon>Vertebrata</taxon>
        <taxon>Euteleostomi</taxon>
        <taxon>Actinopterygii</taxon>
        <taxon>Neopterygii</taxon>
        <taxon>Teleostei</taxon>
        <taxon>Anguilliformes</taxon>
        <taxon>Anguillidae</taxon>
        <taxon>Anguilla</taxon>
    </lineage>
</organism>
<accession>A0A0E9VG36</accession>